<reference evidence="2" key="1">
    <citation type="submission" date="2023-03" db="EMBL/GenBank/DDBJ databases">
        <title>Massive genome expansion in bonnet fungi (Mycena s.s.) driven by repeated elements and novel gene families across ecological guilds.</title>
        <authorList>
            <consortium name="Lawrence Berkeley National Laboratory"/>
            <person name="Harder C.B."/>
            <person name="Miyauchi S."/>
            <person name="Viragh M."/>
            <person name="Kuo A."/>
            <person name="Thoen E."/>
            <person name="Andreopoulos B."/>
            <person name="Lu D."/>
            <person name="Skrede I."/>
            <person name="Drula E."/>
            <person name="Henrissat B."/>
            <person name="Morin E."/>
            <person name="Kohler A."/>
            <person name="Barry K."/>
            <person name="LaButti K."/>
            <person name="Morin E."/>
            <person name="Salamov A."/>
            <person name="Lipzen A."/>
            <person name="Mereny Z."/>
            <person name="Hegedus B."/>
            <person name="Baldrian P."/>
            <person name="Stursova M."/>
            <person name="Weitz H."/>
            <person name="Taylor A."/>
            <person name="Grigoriev I.V."/>
            <person name="Nagy L.G."/>
            <person name="Martin F."/>
            <person name="Kauserud H."/>
        </authorList>
    </citation>
    <scope>NUCLEOTIDE SEQUENCE</scope>
    <source>
        <strain evidence="2">9144</strain>
    </source>
</reference>
<gene>
    <name evidence="2" type="ORF">GGX14DRAFT_407548</name>
</gene>
<organism evidence="2 3">
    <name type="scientific">Mycena pura</name>
    <dbReference type="NCBI Taxonomy" id="153505"/>
    <lineage>
        <taxon>Eukaryota</taxon>
        <taxon>Fungi</taxon>
        <taxon>Dikarya</taxon>
        <taxon>Basidiomycota</taxon>
        <taxon>Agaricomycotina</taxon>
        <taxon>Agaricomycetes</taxon>
        <taxon>Agaricomycetidae</taxon>
        <taxon>Agaricales</taxon>
        <taxon>Marasmiineae</taxon>
        <taxon>Mycenaceae</taxon>
        <taxon>Mycena</taxon>
    </lineage>
</organism>
<feature type="region of interest" description="Disordered" evidence="1">
    <location>
        <begin position="1"/>
        <end position="54"/>
    </location>
</feature>
<evidence type="ECO:0000256" key="1">
    <source>
        <dbReference type="SAM" id="MobiDB-lite"/>
    </source>
</evidence>
<dbReference type="Proteomes" id="UP001219525">
    <property type="component" value="Unassembled WGS sequence"/>
</dbReference>
<keyword evidence="3" id="KW-1185">Reference proteome</keyword>
<proteinExistence type="predicted"/>
<comment type="caution">
    <text evidence="2">The sequence shown here is derived from an EMBL/GenBank/DDBJ whole genome shotgun (WGS) entry which is preliminary data.</text>
</comment>
<protein>
    <submittedName>
        <fullName evidence="2">Uncharacterized protein</fullName>
    </submittedName>
</protein>
<sequence>MHAKVRTKASATSVRNERSLAAEVQDAGATLGSMAGDSQVREEDGHTYRSVTPPTLHATEGRLAEKWGLPRDEVHAAGGTRVTRSKRITMPISSESTRLATGVADDSAAKRREASRITAVEAPEVAVPRQEGVDAASSIATHEYRATGELGDWRLPAVDQNALRVYTAPRVHPYDIIEYFAQYPKQEYDSDNESISDKRKLEDMGWTQVGKSGHRKVDAEGDKAQHGALVVRRNYFPDWFDEETDGSSESDDGIPQLPVWKPIVFDVFDSIRNELSENSDVLELLSDDSDTEEDSSMQRALFESWKHLKTQDLDAGRRASVSGVKRVKRKENPTYVILNEALRRHLVSPSRKAKA</sequence>
<name>A0AAD6URZ6_9AGAR</name>
<accession>A0AAD6URZ6</accession>
<dbReference type="AlphaFoldDB" id="A0AAD6URZ6"/>
<evidence type="ECO:0000313" key="3">
    <source>
        <dbReference type="Proteomes" id="UP001219525"/>
    </source>
</evidence>
<dbReference type="EMBL" id="JARJCW010000139">
    <property type="protein sequence ID" value="KAJ7191018.1"/>
    <property type="molecule type" value="Genomic_DNA"/>
</dbReference>
<evidence type="ECO:0000313" key="2">
    <source>
        <dbReference type="EMBL" id="KAJ7191018.1"/>
    </source>
</evidence>